<name>A0A3B1BJQ4_9ZZZZ</name>
<dbReference type="AlphaFoldDB" id="A0A3B1BJQ4"/>
<dbReference type="EMBL" id="UOFV01000512">
    <property type="protein sequence ID" value="VAX05057.1"/>
    <property type="molecule type" value="Genomic_DNA"/>
</dbReference>
<evidence type="ECO:0008006" key="2">
    <source>
        <dbReference type="Google" id="ProtNLM"/>
    </source>
</evidence>
<accession>A0A3B1BJQ4</accession>
<organism evidence="1">
    <name type="scientific">hydrothermal vent metagenome</name>
    <dbReference type="NCBI Taxonomy" id="652676"/>
    <lineage>
        <taxon>unclassified sequences</taxon>
        <taxon>metagenomes</taxon>
        <taxon>ecological metagenomes</taxon>
    </lineage>
</organism>
<proteinExistence type="predicted"/>
<sequence>MINTLTRPFLSAITIIGIGFSMITPLQAHETREGVSDTYNLTIGHRSEPVFAREPAQFDLIIRDLDGNPYEPSEIDITVKALYLKEDAFDAKVLKSKKLKGDLRRDRSSPNRFNIWYMPTRAGAYGFRIKGTIDGVEIKERFVCGDGTLADSGFSCITNIQKFPGGWQ</sequence>
<protein>
    <recommendedName>
        <fullName evidence="2">YtkA-like domain-containing protein</fullName>
    </recommendedName>
</protein>
<gene>
    <name evidence="1" type="ORF">MNBD_GAMMA19-1264</name>
</gene>
<reference evidence="1" key="1">
    <citation type="submission" date="2018-06" db="EMBL/GenBank/DDBJ databases">
        <authorList>
            <person name="Zhirakovskaya E."/>
        </authorList>
    </citation>
    <scope>NUCLEOTIDE SEQUENCE</scope>
</reference>
<evidence type="ECO:0000313" key="1">
    <source>
        <dbReference type="EMBL" id="VAX05057.1"/>
    </source>
</evidence>